<dbReference type="SUPFAM" id="SSF74650">
    <property type="entry name" value="Galactose mutarotase-like"/>
    <property type="match status" value="1"/>
</dbReference>
<gene>
    <name evidence="1" type="ORF">E6B08_16345</name>
</gene>
<dbReference type="Pfam" id="PF01263">
    <property type="entry name" value="Aldose_epim"/>
    <property type="match status" value="1"/>
</dbReference>
<proteinExistence type="predicted"/>
<dbReference type="RefSeq" id="WP_136915001.1">
    <property type="nucleotide sequence ID" value="NZ_CP039371.1"/>
</dbReference>
<dbReference type="InterPro" id="IPR011013">
    <property type="entry name" value="Gal_mutarotase_sf_dom"/>
</dbReference>
<name>A0A4D6XDX8_PSEPU</name>
<dbReference type="Proteomes" id="UP000298551">
    <property type="component" value="Chromosome"/>
</dbReference>
<dbReference type="GO" id="GO:0005975">
    <property type="term" value="P:carbohydrate metabolic process"/>
    <property type="evidence" value="ECO:0007669"/>
    <property type="project" value="InterPro"/>
</dbReference>
<dbReference type="GO" id="GO:0030246">
    <property type="term" value="F:carbohydrate binding"/>
    <property type="evidence" value="ECO:0007669"/>
    <property type="project" value="InterPro"/>
</dbReference>
<dbReference type="InterPro" id="IPR014718">
    <property type="entry name" value="GH-type_carb-bd"/>
</dbReference>
<evidence type="ECO:0000313" key="2">
    <source>
        <dbReference type="Proteomes" id="UP000298551"/>
    </source>
</evidence>
<organism evidence="1 2">
    <name type="scientific">Pseudomonas putida</name>
    <name type="common">Arthrobacter siderocapsulatus</name>
    <dbReference type="NCBI Taxonomy" id="303"/>
    <lineage>
        <taxon>Bacteria</taxon>
        <taxon>Pseudomonadati</taxon>
        <taxon>Pseudomonadota</taxon>
        <taxon>Gammaproteobacteria</taxon>
        <taxon>Pseudomonadales</taxon>
        <taxon>Pseudomonadaceae</taxon>
        <taxon>Pseudomonas</taxon>
    </lineage>
</organism>
<dbReference type="OrthoDB" id="9808779at2"/>
<evidence type="ECO:0000313" key="1">
    <source>
        <dbReference type="EMBL" id="QCI12848.1"/>
    </source>
</evidence>
<protein>
    <submittedName>
        <fullName evidence="1">Aldose 1-epimerase</fullName>
    </submittedName>
</protein>
<dbReference type="AlphaFoldDB" id="A0A4D6XDX8"/>
<reference evidence="2" key="1">
    <citation type="submission" date="2019-04" db="EMBL/GenBank/DDBJ databases">
        <title>Genome sequence of Pseudomonas putida 1290, an auxin catabolizing strain.</title>
        <authorList>
            <person name="Laird T.S."/>
            <person name="Leveau J.H.J."/>
        </authorList>
    </citation>
    <scope>NUCLEOTIDE SEQUENCE [LARGE SCALE GENOMIC DNA]</scope>
    <source>
        <strain evidence="2">1290</strain>
    </source>
</reference>
<accession>A0A4D6XDX8</accession>
<dbReference type="InterPro" id="IPR008183">
    <property type="entry name" value="Aldose_1/G6P_1-epimerase"/>
</dbReference>
<dbReference type="Gene3D" id="2.70.98.10">
    <property type="match status" value="1"/>
</dbReference>
<dbReference type="GO" id="GO:0016853">
    <property type="term" value="F:isomerase activity"/>
    <property type="evidence" value="ECO:0007669"/>
    <property type="project" value="InterPro"/>
</dbReference>
<dbReference type="EMBL" id="CP039371">
    <property type="protein sequence ID" value="QCI12848.1"/>
    <property type="molecule type" value="Genomic_DNA"/>
</dbReference>
<sequence>MTRVELSNKTWSLSLIPEWGGRVALMQADSVDIMTPLVADSFDPLAWPRGGIYPLMPYSNRVREANLMHEGKSYSLPPHPAALPHTLHGVAQTLHWTVAARSADSVILVCLYEGEHWPWPVRFEQRFSLGGNTLSVRLAVTNLGETSMPAGLGLHPYFHRHPRMRVELNVGRSWQIDDEYLPTGKSDAVSAPVIIDDALGQELALYGSQWDGELKVDYHQGHLLMKADEPLTHFVAFAPPGAPYLCLEPVSHLADAFNSHVSEWTDRGTNVVQPGQTLEASVRFIWSPR</sequence>